<evidence type="ECO:0000256" key="1">
    <source>
        <dbReference type="SAM" id="MobiDB-lite"/>
    </source>
</evidence>
<feature type="transmembrane region" description="Helical" evidence="2">
    <location>
        <begin position="93"/>
        <end position="117"/>
    </location>
</feature>
<dbReference type="RefSeq" id="WP_344365919.1">
    <property type="nucleotide sequence ID" value="NZ_BAAASR010000035.1"/>
</dbReference>
<feature type="compositionally biased region" description="Low complexity" evidence="1">
    <location>
        <begin position="33"/>
        <end position="49"/>
    </location>
</feature>
<keyword evidence="2" id="KW-0812">Transmembrane</keyword>
<organism evidence="3 4">
    <name type="scientific">Streptomyces gobitricini</name>
    <dbReference type="NCBI Taxonomy" id="68211"/>
    <lineage>
        <taxon>Bacteria</taxon>
        <taxon>Bacillati</taxon>
        <taxon>Actinomycetota</taxon>
        <taxon>Actinomycetes</taxon>
        <taxon>Kitasatosporales</taxon>
        <taxon>Streptomycetaceae</taxon>
        <taxon>Streptomyces</taxon>
    </lineage>
</organism>
<feature type="compositionally biased region" description="Pro residues" evidence="1">
    <location>
        <begin position="73"/>
        <end position="86"/>
    </location>
</feature>
<gene>
    <name evidence="3" type="ORF">GCM10010393_53720</name>
</gene>
<evidence type="ECO:0000313" key="3">
    <source>
        <dbReference type="EMBL" id="GAA2513834.1"/>
    </source>
</evidence>
<evidence type="ECO:0000313" key="4">
    <source>
        <dbReference type="Proteomes" id="UP001499942"/>
    </source>
</evidence>
<proteinExistence type="predicted"/>
<comment type="caution">
    <text evidence="3">The sequence shown here is derived from an EMBL/GenBank/DDBJ whole genome shotgun (WGS) entry which is preliminary data.</text>
</comment>
<dbReference type="Proteomes" id="UP001499942">
    <property type="component" value="Unassembled WGS sequence"/>
</dbReference>
<keyword evidence="4" id="KW-1185">Reference proteome</keyword>
<name>A0ABP6AEZ1_9ACTN</name>
<feature type="region of interest" description="Disordered" evidence="1">
    <location>
        <begin position="1"/>
        <end position="88"/>
    </location>
</feature>
<accession>A0ABP6AEZ1</accession>
<keyword evidence="2" id="KW-0472">Membrane</keyword>
<keyword evidence="2" id="KW-1133">Transmembrane helix</keyword>
<sequence length="301" mass="31200">MTMPPSPQQPPGPYGPPPGPYQQPPGPGPFPGPQAGVPQQYPGPQAGPYQQPPGPGPFPDPRAGVPQQYPGPYGGPLPGPYGMPQPPRKKRTGLVVGLVAGGLVLLGCLGLGVKMVVDAAGDDTPFPAATHKLTVPKTLLDGEYTLAQDMSGTEGKKVLEESYDPRVRSDGAAVAQYTAEKDGEIKALVVSGFYGQIKNPDVQRRSVLRGAGTGQNARIEIPAKDVTPAGSDVKVECEVLTNTEAGNEVTFPMCAWGDGNTVAGVGVVDASSAGRKPEDIDLNAAAELTLEVRDDIREPLG</sequence>
<feature type="compositionally biased region" description="Pro residues" evidence="1">
    <location>
        <begin position="50"/>
        <end position="60"/>
    </location>
</feature>
<reference evidence="4" key="1">
    <citation type="journal article" date="2019" name="Int. J. Syst. Evol. Microbiol.">
        <title>The Global Catalogue of Microorganisms (GCM) 10K type strain sequencing project: providing services to taxonomists for standard genome sequencing and annotation.</title>
        <authorList>
            <consortium name="The Broad Institute Genomics Platform"/>
            <consortium name="The Broad Institute Genome Sequencing Center for Infectious Disease"/>
            <person name="Wu L."/>
            <person name="Ma J."/>
        </authorList>
    </citation>
    <scope>NUCLEOTIDE SEQUENCE [LARGE SCALE GENOMIC DNA]</scope>
    <source>
        <strain evidence="4">JCM 5062</strain>
    </source>
</reference>
<feature type="compositionally biased region" description="Pro residues" evidence="1">
    <location>
        <begin position="1"/>
        <end position="32"/>
    </location>
</feature>
<protein>
    <submittedName>
        <fullName evidence="3">Uncharacterized protein</fullName>
    </submittedName>
</protein>
<dbReference type="EMBL" id="BAAASR010000035">
    <property type="protein sequence ID" value="GAA2513834.1"/>
    <property type="molecule type" value="Genomic_DNA"/>
</dbReference>
<evidence type="ECO:0000256" key="2">
    <source>
        <dbReference type="SAM" id="Phobius"/>
    </source>
</evidence>